<dbReference type="Proteomes" id="UP000319852">
    <property type="component" value="Chromosome"/>
</dbReference>
<keyword evidence="5" id="KW-1185">Reference proteome</keyword>
<evidence type="ECO:0000313" key="5">
    <source>
        <dbReference type="Proteomes" id="UP000319852"/>
    </source>
</evidence>
<evidence type="ECO:0000259" key="3">
    <source>
        <dbReference type="Pfam" id="PF11984"/>
    </source>
</evidence>
<evidence type="ECO:0000256" key="1">
    <source>
        <dbReference type="SAM" id="MobiDB-lite"/>
    </source>
</evidence>
<keyword evidence="2" id="KW-0812">Transmembrane</keyword>
<organism evidence="4 5">
    <name type="scientific">Adhaeretor mobilis</name>
    <dbReference type="NCBI Taxonomy" id="1930276"/>
    <lineage>
        <taxon>Bacteria</taxon>
        <taxon>Pseudomonadati</taxon>
        <taxon>Planctomycetota</taxon>
        <taxon>Planctomycetia</taxon>
        <taxon>Pirellulales</taxon>
        <taxon>Lacipirellulaceae</taxon>
        <taxon>Adhaeretor</taxon>
    </lineage>
</organism>
<accession>A0A517N2Q6</accession>
<dbReference type="KEGG" id="amob:HG15A2_47570"/>
<keyword evidence="2" id="KW-1133">Transmembrane helix</keyword>
<feature type="compositionally biased region" description="Basic and acidic residues" evidence="1">
    <location>
        <begin position="232"/>
        <end position="241"/>
    </location>
</feature>
<evidence type="ECO:0000256" key="2">
    <source>
        <dbReference type="SAM" id="Phobius"/>
    </source>
</evidence>
<feature type="domain" description="Methanolan biosynthesis EpsI" evidence="3">
    <location>
        <begin position="26"/>
        <end position="169"/>
    </location>
</feature>
<evidence type="ECO:0000313" key="4">
    <source>
        <dbReference type="EMBL" id="QDT01415.1"/>
    </source>
</evidence>
<name>A0A517N2Q6_9BACT</name>
<reference evidence="4 5" key="1">
    <citation type="submission" date="2019-02" db="EMBL/GenBank/DDBJ databases">
        <title>Deep-cultivation of Planctomycetes and their phenomic and genomic characterization uncovers novel biology.</title>
        <authorList>
            <person name="Wiegand S."/>
            <person name="Jogler M."/>
            <person name="Boedeker C."/>
            <person name="Pinto D."/>
            <person name="Vollmers J."/>
            <person name="Rivas-Marin E."/>
            <person name="Kohn T."/>
            <person name="Peeters S.H."/>
            <person name="Heuer A."/>
            <person name="Rast P."/>
            <person name="Oberbeckmann S."/>
            <person name="Bunk B."/>
            <person name="Jeske O."/>
            <person name="Meyerdierks A."/>
            <person name="Storesund J.E."/>
            <person name="Kallscheuer N."/>
            <person name="Luecker S."/>
            <person name="Lage O.M."/>
            <person name="Pohl T."/>
            <person name="Merkel B.J."/>
            <person name="Hornburger P."/>
            <person name="Mueller R.-W."/>
            <person name="Bruemmer F."/>
            <person name="Labrenz M."/>
            <person name="Spormann A.M."/>
            <person name="Op den Camp H."/>
            <person name="Overmann J."/>
            <person name="Amann R."/>
            <person name="Jetten M.S.M."/>
            <person name="Mascher T."/>
            <person name="Medema M.H."/>
            <person name="Devos D.P."/>
            <person name="Kaster A.-K."/>
            <person name="Ovreas L."/>
            <person name="Rohde M."/>
            <person name="Galperin M.Y."/>
            <person name="Jogler C."/>
        </authorList>
    </citation>
    <scope>NUCLEOTIDE SEQUENCE [LARGE SCALE GENOMIC DNA]</scope>
    <source>
        <strain evidence="4 5">HG15A2</strain>
    </source>
</reference>
<dbReference type="InterPro" id="IPR014263">
    <property type="entry name" value="Methanolan_biosynth_EpsI"/>
</dbReference>
<proteinExistence type="predicted"/>
<dbReference type="EMBL" id="CP036263">
    <property type="protein sequence ID" value="QDT01415.1"/>
    <property type="molecule type" value="Genomic_DNA"/>
</dbReference>
<dbReference type="AlphaFoldDB" id="A0A517N2Q6"/>
<feature type="transmembrane region" description="Helical" evidence="2">
    <location>
        <begin position="6"/>
        <end position="27"/>
    </location>
</feature>
<dbReference type="Pfam" id="PF11984">
    <property type="entry name" value="DUF3485"/>
    <property type="match status" value="1"/>
</dbReference>
<protein>
    <recommendedName>
        <fullName evidence="3">Methanolan biosynthesis EpsI domain-containing protein</fullName>
    </recommendedName>
</protein>
<keyword evidence="2" id="KW-0472">Membrane</keyword>
<gene>
    <name evidence="4" type="ORF">HG15A2_47570</name>
</gene>
<dbReference type="RefSeq" id="WP_145063591.1">
    <property type="nucleotide sequence ID" value="NZ_CP036263.1"/>
</dbReference>
<sequence length="252" mass="27846">MPQNNLFIPLLVAVVSLVGLTVVEGYFSDRLNTSSVTAAEFAKRFEQVPKNVAGWESVDKKVTDEVRDTAGAVGHVSRKYVDPNSGREVDLWLIVGHSRDIVRHTPDICFPSAGFTPTGTKTKHQIAPKQGEPGMFYTAKFHKEDAMGRYQVRVFWAWNGNKEGQDKWDAPDDPRYYYGNNTALYKLYFTTSVTADEEEINDSSAVEFAKLMLPKVNAALFPKGASANPVRDAIEPGKEPADGVVEESTATP</sequence>
<feature type="region of interest" description="Disordered" evidence="1">
    <location>
        <begin position="227"/>
        <end position="252"/>
    </location>
</feature>
<dbReference type="OrthoDB" id="288208at2"/>